<sequence length="199" mass="22678">MLVYSGPLLALILRFSKTKDVQLKTFNFWIVSLFYPVGGVFNKLIYTRPKVKALKTLLPQIPIPICLMIIILSGGEVPDLRLLQDDPVFFLRNRNPESANSLARWITAFGYEISSGDFDLDEELDKIMHGLFNEDEDEDEEEGDHISSQCMSRIEEEEVEMAKDKLSESRVNLEIADVVFFEGAAGKDPYEKSESLESY</sequence>
<gene>
    <name evidence="2" type="ORF">CTEN210_18027</name>
</gene>
<keyword evidence="1" id="KW-0472">Membrane</keyword>
<proteinExistence type="predicted"/>
<keyword evidence="1" id="KW-1133">Transmembrane helix</keyword>
<reference evidence="2 3" key="1">
    <citation type="journal article" date="2021" name="Sci. Rep.">
        <title>The genome of the diatom Chaetoceros tenuissimus carries an ancient integrated fragment of an extant virus.</title>
        <authorList>
            <person name="Hongo Y."/>
            <person name="Kimura K."/>
            <person name="Takaki Y."/>
            <person name="Yoshida Y."/>
            <person name="Baba S."/>
            <person name="Kobayashi G."/>
            <person name="Nagasaki K."/>
            <person name="Hano T."/>
            <person name="Tomaru Y."/>
        </authorList>
    </citation>
    <scope>NUCLEOTIDE SEQUENCE [LARGE SCALE GENOMIC DNA]</scope>
    <source>
        <strain evidence="2 3">NIES-3715</strain>
    </source>
</reference>
<dbReference type="Proteomes" id="UP001054902">
    <property type="component" value="Unassembled WGS sequence"/>
</dbReference>
<dbReference type="AlphaFoldDB" id="A0AAD3DDZ5"/>
<protein>
    <submittedName>
        <fullName evidence="2">Uncharacterized protein</fullName>
    </submittedName>
</protein>
<accession>A0AAD3DDZ5</accession>
<keyword evidence="3" id="KW-1185">Reference proteome</keyword>
<evidence type="ECO:0000313" key="3">
    <source>
        <dbReference type="Proteomes" id="UP001054902"/>
    </source>
</evidence>
<name>A0AAD3DDZ5_9STRA</name>
<keyword evidence="1" id="KW-0812">Transmembrane</keyword>
<organism evidence="2 3">
    <name type="scientific">Chaetoceros tenuissimus</name>
    <dbReference type="NCBI Taxonomy" id="426638"/>
    <lineage>
        <taxon>Eukaryota</taxon>
        <taxon>Sar</taxon>
        <taxon>Stramenopiles</taxon>
        <taxon>Ochrophyta</taxon>
        <taxon>Bacillariophyta</taxon>
        <taxon>Coscinodiscophyceae</taxon>
        <taxon>Chaetocerotophycidae</taxon>
        <taxon>Chaetocerotales</taxon>
        <taxon>Chaetocerotaceae</taxon>
        <taxon>Chaetoceros</taxon>
    </lineage>
</organism>
<evidence type="ECO:0000256" key="1">
    <source>
        <dbReference type="SAM" id="Phobius"/>
    </source>
</evidence>
<comment type="caution">
    <text evidence="2">The sequence shown here is derived from an EMBL/GenBank/DDBJ whole genome shotgun (WGS) entry which is preliminary data.</text>
</comment>
<feature type="transmembrane region" description="Helical" evidence="1">
    <location>
        <begin position="28"/>
        <end position="45"/>
    </location>
</feature>
<evidence type="ECO:0000313" key="2">
    <source>
        <dbReference type="EMBL" id="GFH61551.1"/>
    </source>
</evidence>
<dbReference type="EMBL" id="BLLK01000074">
    <property type="protein sequence ID" value="GFH61551.1"/>
    <property type="molecule type" value="Genomic_DNA"/>
</dbReference>